<organism evidence="1 2">
    <name type="scientific">Actinokineospora bangkokensis</name>
    <dbReference type="NCBI Taxonomy" id="1193682"/>
    <lineage>
        <taxon>Bacteria</taxon>
        <taxon>Bacillati</taxon>
        <taxon>Actinomycetota</taxon>
        <taxon>Actinomycetes</taxon>
        <taxon>Pseudonocardiales</taxon>
        <taxon>Pseudonocardiaceae</taxon>
        <taxon>Actinokineospora</taxon>
    </lineage>
</organism>
<evidence type="ECO:0008006" key="3">
    <source>
        <dbReference type="Google" id="ProtNLM"/>
    </source>
</evidence>
<protein>
    <recommendedName>
        <fullName evidence="3">PE domain-containing protein</fullName>
    </recommendedName>
</protein>
<evidence type="ECO:0000313" key="1">
    <source>
        <dbReference type="EMBL" id="OLR90206.1"/>
    </source>
</evidence>
<evidence type="ECO:0000313" key="2">
    <source>
        <dbReference type="Proteomes" id="UP000186040"/>
    </source>
</evidence>
<proteinExistence type="predicted"/>
<dbReference type="OrthoDB" id="3699236at2"/>
<dbReference type="EMBL" id="MKQR01000028">
    <property type="protein sequence ID" value="OLR90206.1"/>
    <property type="molecule type" value="Genomic_DNA"/>
</dbReference>
<dbReference type="RefSeq" id="WP_075978412.1">
    <property type="nucleotide sequence ID" value="NZ_MKQR01000028.1"/>
</dbReference>
<keyword evidence="2" id="KW-1185">Reference proteome</keyword>
<gene>
    <name evidence="1" type="ORF">BJP25_04415</name>
</gene>
<accession>A0A1Q9LDW7</accession>
<comment type="caution">
    <text evidence="1">The sequence shown here is derived from an EMBL/GenBank/DDBJ whole genome shotgun (WGS) entry which is preliminary data.</text>
</comment>
<dbReference type="Proteomes" id="UP000186040">
    <property type="component" value="Unassembled WGS sequence"/>
</dbReference>
<dbReference type="AlphaFoldDB" id="A0A1Q9LDW7"/>
<dbReference type="STRING" id="1193682.BJP25_04415"/>
<name>A0A1Q9LDW7_9PSEU</name>
<sequence length="130" mass="13643">MSTGDAARLTAIGASVNAFAQSAAAGHFAVNETGGQALLSAIRRLAGWIEEQRASLVRLEQEPLLGGSNSAKVMRPYVQQVASDPQGFVTQLMALYDSLGKADKAICSAMANYHDVDNTMASRLGSEEGL</sequence>
<reference evidence="1 2" key="1">
    <citation type="submission" date="2016-10" db="EMBL/GenBank/DDBJ databases">
        <title>The Draft Genome Sequence of Actinokineospora bangkokensis 44EHWT reveals the biosynthetic pathway of antifungal compounds Thailandins with unusual extender unit butylmalonyl-CoA.</title>
        <authorList>
            <person name="Greule A."/>
            <person name="Intra B."/>
            <person name="Flemming S."/>
            <person name="Rommel M.G."/>
            <person name="Panbangred W."/>
            <person name="Bechthold A."/>
        </authorList>
    </citation>
    <scope>NUCLEOTIDE SEQUENCE [LARGE SCALE GENOMIC DNA]</scope>
    <source>
        <strain evidence="1 2">44EHW</strain>
    </source>
</reference>